<dbReference type="InterPro" id="IPR016120">
    <property type="entry name" value="Sig_transdc_His_kin_SpoOB"/>
</dbReference>
<protein>
    <submittedName>
        <fullName evidence="6">Sensor histidine kinase</fullName>
        <ecNumber evidence="6">2.7.13.3</ecNumber>
    </submittedName>
</protein>
<keyword evidence="2 6" id="KW-0808">Transferase</keyword>
<evidence type="ECO:0000256" key="3">
    <source>
        <dbReference type="ARBA" id="ARBA00022777"/>
    </source>
</evidence>
<evidence type="ECO:0000256" key="2">
    <source>
        <dbReference type="ARBA" id="ARBA00022679"/>
    </source>
</evidence>
<keyword evidence="4" id="KW-0812">Transmembrane</keyword>
<accession>A0ABW5PH14</accession>
<dbReference type="InterPro" id="IPR039506">
    <property type="entry name" value="SPOB_a"/>
</dbReference>
<dbReference type="SUPFAM" id="SSF55890">
    <property type="entry name" value="Sporulation response regulatory protein Spo0B"/>
    <property type="match status" value="1"/>
</dbReference>
<keyword evidence="4" id="KW-0472">Membrane</keyword>
<organism evidence="6 7">
    <name type="scientific">Paenibacillus gansuensis</name>
    <dbReference type="NCBI Taxonomy" id="306542"/>
    <lineage>
        <taxon>Bacteria</taxon>
        <taxon>Bacillati</taxon>
        <taxon>Bacillota</taxon>
        <taxon>Bacilli</taxon>
        <taxon>Bacillales</taxon>
        <taxon>Paenibacillaceae</taxon>
        <taxon>Paenibacillus</taxon>
    </lineage>
</organism>
<dbReference type="Pfam" id="PF14501">
    <property type="entry name" value="HATPase_c_5"/>
    <property type="match status" value="1"/>
</dbReference>
<proteinExistence type="predicted"/>
<dbReference type="PANTHER" id="PTHR40448:SF1">
    <property type="entry name" value="TWO-COMPONENT SENSOR HISTIDINE KINASE"/>
    <property type="match status" value="1"/>
</dbReference>
<dbReference type="Gene3D" id="3.30.565.10">
    <property type="entry name" value="Histidine kinase-like ATPase, C-terminal domain"/>
    <property type="match status" value="1"/>
</dbReference>
<feature type="domain" description="Histidine kinase/HSP90-like ATPase" evidence="5">
    <location>
        <begin position="466"/>
        <end position="578"/>
    </location>
</feature>
<dbReference type="EMBL" id="JBHUME010000013">
    <property type="protein sequence ID" value="MFD2614747.1"/>
    <property type="molecule type" value="Genomic_DNA"/>
</dbReference>
<keyword evidence="1" id="KW-0597">Phosphoprotein</keyword>
<comment type="caution">
    <text evidence="6">The sequence shown here is derived from an EMBL/GenBank/DDBJ whole genome shotgun (WGS) entry which is preliminary data.</text>
</comment>
<evidence type="ECO:0000259" key="5">
    <source>
        <dbReference type="SMART" id="SM00387"/>
    </source>
</evidence>
<keyword evidence="7" id="KW-1185">Reference proteome</keyword>
<dbReference type="InterPro" id="IPR003594">
    <property type="entry name" value="HATPase_dom"/>
</dbReference>
<keyword evidence="4" id="KW-1133">Transmembrane helix</keyword>
<dbReference type="EC" id="2.7.13.3" evidence="6"/>
<dbReference type="PANTHER" id="PTHR40448">
    <property type="entry name" value="TWO-COMPONENT SENSOR HISTIDINE KINASE"/>
    <property type="match status" value="1"/>
</dbReference>
<keyword evidence="3 6" id="KW-0418">Kinase</keyword>
<evidence type="ECO:0000256" key="4">
    <source>
        <dbReference type="SAM" id="Phobius"/>
    </source>
</evidence>
<dbReference type="SUPFAM" id="SSF55874">
    <property type="entry name" value="ATPase domain of HSP90 chaperone/DNA topoisomerase II/histidine kinase"/>
    <property type="match status" value="1"/>
</dbReference>
<dbReference type="GO" id="GO:0004673">
    <property type="term" value="F:protein histidine kinase activity"/>
    <property type="evidence" value="ECO:0007669"/>
    <property type="project" value="UniProtKB-EC"/>
</dbReference>
<evidence type="ECO:0000313" key="7">
    <source>
        <dbReference type="Proteomes" id="UP001597541"/>
    </source>
</evidence>
<dbReference type="SMART" id="SM00387">
    <property type="entry name" value="HATPase_c"/>
    <property type="match status" value="1"/>
</dbReference>
<gene>
    <name evidence="6" type="ORF">ACFSUF_20240</name>
</gene>
<evidence type="ECO:0000256" key="1">
    <source>
        <dbReference type="ARBA" id="ARBA00022553"/>
    </source>
</evidence>
<feature type="transmembrane region" description="Helical" evidence="4">
    <location>
        <begin position="331"/>
        <end position="353"/>
    </location>
</feature>
<evidence type="ECO:0000313" key="6">
    <source>
        <dbReference type="EMBL" id="MFD2614747.1"/>
    </source>
</evidence>
<reference evidence="7" key="1">
    <citation type="journal article" date="2019" name="Int. J. Syst. Evol. Microbiol.">
        <title>The Global Catalogue of Microorganisms (GCM) 10K type strain sequencing project: providing services to taxonomists for standard genome sequencing and annotation.</title>
        <authorList>
            <consortium name="The Broad Institute Genomics Platform"/>
            <consortium name="The Broad Institute Genome Sequencing Center for Infectious Disease"/>
            <person name="Wu L."/>
            <person name="Ma J."/>
        </authorList>
    </citation>
    <scope>NUCLEOTIDE SEQUENCE [LARGE SCALE GENOMIC DNA]</scope>
    <source>
        <strain evidence="7">KCTC 3950</strain>
    </source>
</reference>
<dbReference type="InterPro" id="IPR032834">
    <property type="entry name" value="NatK-like_C"/>
</dbReference>
<sequence>MKIRNIFILSITVFLLTIVLNDVVYYYTVERSLTKSMESRTLAISNQIKLSIDHTEYAFSITDELMAQKLRDISIGSLKELPKDYRKVNNDTLIQLKNKYDISDITLFAKLGDDIVGVKSSNPKQIGISSKDWGDYFIAFNELFALKPVTIKGDVLPNFWAGQLSGSSSDPSSVKNKYGYYYDGSTNYIINPYMDNQYIKKVEDNAGVEKIIRNTVSENKDLLEITVFNPNTIALSPNDPSLFTYSNGRKNPRYGKRQVFYGDYKYKTNDDIKHILEASKNGKSVHVSATIQKNKVLKTFFPVTLNNVEFPYVIGITTSLDSITSALNQQMVNFISIIVLVSILSIIVATVLFRLIRKAKDDIAEDVQNNYTSEINNLIVAFRGQHHDYSNHLDTIKSFIELKMYDELDNYLDDLAEEFMLVNDMIEIGHPALASLLNAKVTHAAHRKIKFSYDFDAVKRIDITGLRSVDIVKILGNLIDNAFEEAIKVDPANRRVHIEAKIVDGLLSFSITNTLSERLSTEDLNNILNYGYSKKFNEGHSGLGLAIVNERLSNYKGKIEISQNQCEITFKVVLPLSA</sequence>
<dbReference type="Gene3D" id="1.10.287.130">
    <property type="match status" value="1"/>
</dbReference>
<dbReference type="RefSeq" id="WP_377605958.1">
    <property type="nucleotide sequence ID" value="NZ_JBHUME010000013.1"/>
</dbReference>
<name>A0ABW5PH14_9BACL</name>
<dbReference type="Proteomes" id="UP001597541">
    <property type="component" value="Unassembled WGS sequence"/>
</dbReference>
<dbReference type="InterPro" id="IPR036890">
    <property type="entry name" value="HATPase_C_sf"/>
</dbReference>
<dbReference type="Pfam" id="PF14689">
    <property type="entry name" value="SPOB_a"/>
    <property type="match status" value="1"/>
</dbReference>